<organism evidence="1">
    <name type="scientific">Anguilla anguilla</name>
    <name type="common">European freshwater eel</name>
    <name type="synonym">Muraena anguilla</name>
    <dbReference type="NCBI Taxonomy" id="7936"/>
    <lineage>
        <taxon>Eukaryota</taxon>
        <taxon>Metazoa</taxon>
        <taxon>Chordata</taxon>
        <taxon>Craniata</taxon>
        <taxon>Vertebrata</taxon>
        <taxon>Euteleostomi</taxon>
        <taxon>Actinopterygii</taxon>
        <taxon>Neopterygii</taxon>
        <taxon>Teleostei</taxon>
        <taxon>Anguilliformes</taxon>
        <taxon>Anguillidae</taxon>
        <taxon>Anguilla</taxon>
    </lineage>
</organism>
<dbReference type="EMBL" id="GBXM01031710">
    <property type="protein sequence ID" value="JAH76867.1"/>
    <property type="molecule type" value="Transcribed_RNA"/>
</dbReference>
<name>A0A0E9VFL3_ANGAN</name>
<reference evidence="1" key="1">
    <citation type="submission" date="2014-11" db="EMBL/GenBank/DDBJ databases">
        <authorList>
            <person name="Amaro Gonzalez C."/>
        </authorList>
    </citation>
    <scope>NUCLEOTIDE SEQUENCE</scope>
</reference>
<accession>A0A0E9VFL3</accession>
<evidence type="ECO:0000313" key="1">
    <source>
        <dbReference type="EMBL" id="JAH76867.1"/>
    </source>
</evidence>
<sequence>MQIGSETF</sequence>
<protein>
    <submittedName>
        <fullName evidence="1">Uncharacterized protein</fullName>
    </submittedName>
</protein>
<reference evidence="1" key="2">
    <citation type="journal article" date="2015" name="Fish Shellfish Immunol.">
        <title>Early steps in the European eel (Anguilla anguilla)-Vibrio vulnificus interaction in the gills: Role of the RtxA13 toxin.</title>
        <authorList>
            <person name="Callol A."/>
            <person name="Pajuelo D."/>
            <person name="Ebbesson L."/>
            <person name="Teles M."/>
            <person name="MacKenzie S."/>
            <person name="Amaro C."/>
        </authorList>
    </citation>
    <scope>NUCLEOTIDE SEQUENCE</scope>
</reference>
<proteinExistence type="predicted"/>